<keyword evidence="3" id="KW-0808">Transferase</keyword>
<feature type="transmembrane region" description="Helical" evidence="7">
    <location>
        <begin position="303"/>
        <end position="322"/>
    </location>
</feature>
<sequence length="515" mass="57161">MEKGIKAFISPQSTDKKMEKNGLLFKLPKLPEIKDLRSKFVILINAVFFLFQIFYAAARQQYLNPYIPVWYTKPWGDLQLAPTAYIYIIPVVTLIFITVTLVILSKFSVLRSKEASFITLTFLTLATVFLTISEVRIVNIASSPFKPLFDPRLSSLLPYLFISLAVCVLLVPLCIKLAYKYDIVTDPERDKHPGMILKKPSARGGAVAFFLSFLVIALIFVPLTRVTVGLYIGAFITTLIGLADDIKSINPYVRLLVLLPIAVIITLAVSDLHIFYFASPFDGIMRLDFIKITYEIFDMKFNFFPVADIFTVIWILWVMNMLSWSNAVDGQFSGMTAITCIITAVIAVGLLKIDHEQIYVARLAVIAAGASLGLLPYNWHPSKIMWGFGATAMGLTISVLSIMAGTKVAVATLVLIVPTLDALVTIVRRILQKKSPVWGDRGHLHHRLLDMGFSQQGVAILYWVITALIGVIALLASGRAKFLALLTIGGIVSFILVAMNLKGEPDKLKLQEPAK</sequence>
<accession>A0A1F4VF47</accession>
<dbReference type="EMBL" id="MEVI01000001">
    <property type="protein sequence ID" value="OGC55882.1"/>
    <property type="molecule type" value="Genomic_DNA"/>
</dbReference>
<dbReference type="PANTHER" id="PTHR22926:SF3">
    <property type="entry name" value="UNDECAPRENYL-PHOSPHATE ALPHA-N-ACETYLGLUCOSAMINYL 1-PHOSPHATE TRANSFERASE"/>
    <property type="match status" value="1"/>
</dbReference>
<evidence type="ECO:0000313" key="8">
    <source>
        <dbReference type="EMBL" id="OGC55882.1"/>
    </source>
</evidence>
<keyword evidence="2" id="KW-1003">Cell membrane</keyword>
<gene>
    <name evidence="8" type="ORF">A3A78_02485</name>
</gene>
<comment type="subcellular location">
    <subcellularLocation>
        <location evidence="1">Cell membrane</location>
        <topology evidence="1">Multi-pass membrane protein</topology>
    </subcellularLocation>
</comment>
<dbReference type="InterPro" id="IPR000715">
    <property type="entry name" value="Glycosyl_transferase_4"/>
</dbReference>
<evidence type="ECO:0000256" key="3">
    <source>
        <dbReference type="ARBA" id="ARBA00022679"/>
    </source>
</evidence>
<dbReference type="Proteomes" id="UP000176504">
    <property type="component" value="Unassembled WGS sequence"/>
</dbReference>
<feature type="transmembrane region" description="Helical" evidence="7">
    <location>
        <begin position="482"/>
        <end position="501"/>
    </location>
</feature>
<proteinExistence type="predicted"/>
<evidence type="ECO:0000256" key="6">
    <source>
        <dbReference type="ARBA" id="ARBA00023136"/>
    </source>
</evidence>
<feature type="transmembrane region" description="Helical" evidence="7">
    <location>
        <begin position="384"/>
        <end position="404"/>
    </location>
</feature>
<feature type="transmembrane region" description="Helical" evidence="7">
    <location>
        <begin position="116"/>
        <end position="137"/>
    </location>
</feature>
<dbReference type="PANTHER" id="PTHR22926">
    <property type="entry name" value="PHOSPHO-N-ACETYLMURAMOYL-PENTAPEPTIDE-TRANSFERASE"/>
    <property type="match status" value="1"/>
</dbReference>
<dbReference type="AlphaFoldDB" id="A0A1F4VF47"/>
<organism evidence="8 9">
    <name type="scientific">candidate division WWE3 bacterium RIFCSPLOWO2_01_FULL_41_18</name>
    <dbReference type="NCBI Taxonomy" id="1802625"/>
    <lineage>
        <taxon>Bacteria</taxon>
        <taxon>Katanobacteria</taxon>
    </lineage>
</organism>
<feature type="transmembrane region" description="Helical" evidence="7">
    <location>
        <begin position="359"/>
        <end position="377"/>
    </location>
</feature>
<name>A0A1F4VF47_UNCKA</name>
<evidence type="ECO:0000256" key="5">
    <source>
        <dbReference type="ARBA" id="ARBA00022989"/>
    </source>
</evidence>
<dbReference type="GO" id="GO:0005886">
    <property type="term" value="C:plasma membrane"/>
    <property type="evidence" value="ECO:0007669"/>
    <property type="project" value="UniProtKB-SubCell"/>
</dbReference>
<evidence type="ECO:0000256" key="4">
    <source>
        <dbReference type="ARBA" id="ARBA00022692"/>
    </source>
</evidence>
<evidence type="ECO:0000256" key="7">
    <source>
        <dbReference type="SAM" id="Phobius"/>
    </source>
</evidence>
<feature type="transmembrane region" description="Helical" evidence="7">
    <location>
        <begin position="410"/>
        <end position="431"/>
    </location>
</feature>
<dbReference type="GO" id="GO:0044038">
    <property type="term" value="P:cell wall macromolecule biosynthetic process"/>
    <property type="evidence" value="ECO:0007669"/>
    <property type="project" value="TreeGrafter"/>
</dbReference>
<keyword evidence="4 7" id="KW-0812">Transmembrane</keyword>
<protein>
    <recommendedName>
        <fullName evidence="10">Undecaprenyl-phosphate alpha-N-acetylglucosaminyl 1-phosphate transferase</fullName>
    </recommendedName>
</protein>
<evidence type="ECO:0008006" key="10">
    <source>
        <dbReference type="Google" id="ProtNLM"/>
    </source>
</evidence>
<dbReference type="GO" id="GO:0016780">
    <property type="term" value="F:phosphotransferase activity, for other substituted phosphate groups"/>
    <property type="evidence" value="ECO:0007669"/>
    <property type="project" value="InterPro"/>
</dbReference>
<feature type="transmembrane region" description="Helical" evidence="7">
    <location>
        <begin position="334"/>
        <end position="353"/>
    </location>
</feature>
<comment type="caution">
    <text evidence="8">The sequence shown here is derived from an EMBL/GenBank/DDBJ whole genome shotgun (WGS) entry which is preliminary data.</text>
</comment>
<dbReference type="GO" id="GO:0009103">
    <property type="term" value="P:lipopolysaccharide biosynthetic process"/>
    <property type="evidence" value="ECO:0007669"/>
    <property type="project" value="TreeGrafter"/>
</dbReference>
<evidence type="ECO:0000256" key="1">
    <source>
        <dbReference type="ARBA" id="ARBA00004651"/>
    </source>
</evidence>
<dbReference type="Pfam" id="PF00953">
    <property type="entry name" value="Glycos_transf_4"/>
    <property type="match status" value="1"/>
</dbReference>
<keyword evidence="6 7" id="KW-0472">Membrane</keyword>
<reference evidence="8 9" key="1">
    <citation type="journal article" date="2016" name="Nat. Commun.">
        <title>Thousands of microbial genomes shed light on interconnected biogeochemical processes in an aquifer system.</title>
        <authorList>
            <person name="Anantharaman K."/>
            <person name="Brown C.T."/>
            <person name="Hug L.A."/>
            <person name="Sharon I."/>
            <person name="Castelle C.J."/>
            <person name="Probst A.J."/>
            <person name="Thomas B.C."/>
            <person name="Singh A."/>
            <person name="Wilkins M.J."/>
            <person name="Karaoz U."/>
            <person name="Brodie E.L."/>
            <person name="Williams K.H."/>
            <person name="Hubbard S.S."/>
            <person name="Banfield J.F."/>
        </authorList>
    </citation>
    <scope>NUCLEOTIDE SEQUENCE [LARGE SCALE GENOMIC DNA]</scope>
</reference>
<feature type="transmembrane region" description="Helical" evidence="7">
    <location>
        <begin position="157"/>
        <end position="179"/>
    </location>
</feature>
<evidence type="ECO:0000313" key="9">
    <source>
        <dbReference type="Proteomes" id="UP000176504"/>
    </source>
</evidence>
<dbReference type="CDD" id="cd06853">
    <property type="entry name" value="GT_WecA_like"/>
    <property type="match status" value="1"/>
</dbReference>
<feature type="transmembrane region" description="Helical" evidence="7">
    <location>
        <begin position="457"/>
        <end position="476"/>
    </location>
</feature>
<feature type="transmembrane region" description="Helical" evidence="7">
    <location>
        <begin position="200"/>
        <end position="220"/>
    </location>
</feature>
<evidence type="ECO:0000256" key="2">
    <source>
        <dbReference type="ARBA" id="ARBA00022475"/>
    </source>
</evidence>
<feature type="transmembrane region" description="Helical" evidence="7">
    <location>
        <begin position="40"/>
        <end position="58"/>
    </location>
</feature>
<keyword evidence="5 7" id="KW-1133">Transmembrane helix</keyword>
<feature type="transmembrane region" description="Helical" evidence="7">
    <location>
        <begin position="255"/>
        <end position="278"/>
    </location>
</feature>
<feature type="transmembrane region" description="Helical" evidence="7">
    <location>
        <begin position="84"/>
        <end position="104"/>
    </location>
</feature>
<dbReference type="GO" id="GO:0071555">
    <property type="term" value="P:cell wall organization"/>
    <property type="evidence" value="ECO:0007669"/>
    <property type="project" value="TreeGrafter"/>
</dbReference>